<feature type="transmembrane region" description="Helical" evidence="1">
    <location>
        <begin position="128"/>
        <end position="153"/>
    </location>
</feature>
<evidence type="ECO:0000313" key="3">
    <source>
        <dbReference type="EMBL" id="KGF28300.1"/>
    </source>
</evidence>
<dbReference type="Pfam" id="PF12158">
    <property type="entry name" value="DUF3592"/>
    <property type="match status" value="1"/>
</dbReference>
<keyword evidence="1" id="KW-1133">Transmembrane helix</keyword>
<comment type="caution">
    <text evidence="3">The sequence shown here is derived from an EMBL/GenBank/DDBJ whole genome shotgun (WGS) entry which is preliminary data.</text>
</comment>
<evidence type="ECO:0000313" key="4">
    <source>
        <dbReference type="Proteomes" id="UP000029629"/>
    </source>
</evidence>
<dbReference type="Proteomes" id="UP000029629">
    <property type="component" value="Unassembled WGS sequence"/>
</dbReference>
<dbReference type="EMBL" id="JRNI01000053">
    <property type="protein sequence ID" value="KGF28300.1"/>
    <property type="molecule type" value="Genomic_DNA"/>
</dbReference>
<keyword evidence="1" id="KW-0812">Transmembrane</keyword>
<protein>
    <recommendedName>
        <fullName evidence="2">DUF3592 domain-containing protein</fullName>
    </recommendedName>
</protein>
<keyword evidence="1" id="KW-0472">Membrane</keyword>
<sequence length="154" mass="17988">MSGKKPKLSHSLFKKMQNLSDLQPYFWFMIVSIIFVLYLVHLERKQVAASDRIEVEIVGHQEIHDHSATFYAARYRYEYRGQVYHNTSNSRTPVKVYNVGQLLPAYVNREKPSEIQLIGRVTESPLKVFRYVMTGVMCLFIFIFGAALISYIIF</sequence>
<organism evidence="3 4">
    <name type="scientific">Oligella urethralis DNF00040</name>
    <dbReference type="NCBI Taxonomy" id="1401065"/>
    <lineage>
        <taxon>Bacteria</taxon>
        <taxon>Pseudomonadati</taxon>
        <taxon>Pseudomonadota</taxon>
        <taxon>Betaproteobacteria</taxon>
        <taxon>Burkholderiales</taxon>
        <taxon>Alcaligenaceae</taxon>
        <taxon>Oligella</taxon>
    </lineage>
</organism>
<feature type="domain" description="DUF3592" evidence="2">
    <location>
        <begin position="55"/>
        <end position="118"/>
    </location>
</feature>
<dbReference type="GeneID" id="93427575"/>
<proteinExistence type="predicted"/>
<dbReference type="RefSeq" id="WP_018027369.1">
    <property type="nucleotide sequence ID" value="NZ_JRNI01000053.1"/>
</dbReference>
<gene>
    <name evidence="3" type="ORF">HMPREF2130_09425</name>
</gene>
<name>A0A095Z0X3_9BURK</name>
<feature type="transmembrane region" description="Helical" evidence="1">
    <location>
        <begin position="25"/>
        <end position="42"/>
    </location>
</feature>
<evidence type="ECO:0000256" key="1">
    <source>
        <dbReference type="SAM" id="Phobius"/>
    </source>
</evidence>
<reference evidence="3 4" key="1">
    <citation type="submission" date="2014-07" db="EMBL/GenBank/DDBJ databases">
        <authorList>
            <person name="McCorrison J."/>
            <person name="Sanka R."/>
            <person name="Torralba M."/>
            <person name="Gillis M."/>
            <person name="Haft D.H."/>
            <person name="Methe B."/>
            <person name="Sutton G."/>
            <person name="Nelson K.E."/>
        </authorList>
    </citation>
    <scope>NUCLEOTIDE SEQUENCE [LARGE SCALE GENOMIC DNA]</scope>
    <source>
        <strain evidence="3 4">DNF00040</strain>
    </source>
</reference>
<evidence type="ECO:0000259" key="2">
    <source>
        <dbReference type="Pfam" id="PF12158"/>
    </source>
</evidence>
<accession>A0A095Z0X3</accession>
<dbReference type="InterPro" id="IPR021994">
    <property type="entry name" value="DUF3592"/>
</dbReference>
<dbReference type="AlphaFoldDB" id="A0A095Z0X3"/>
<keyword evidence="4" id="KW-1185">Reference proteome</keyword>